<name>A0A2H1HV95_BRELN</name>
<evidence type="ECO:0000313" key="17">
    <source>
        <dbReference type="Proteomes" id="UP000234641"/>
    </source>
</evidence>
<dbReference type="InterPro" id="IPR022898">
    <property type="entry name" value="RNase_HII"/>
</dbReference>
<evidence type="ECO:0000256" key="10">
    <source>
        <dbReference type="ARBA" id="ARBA00022801"/>
    </source>
</evidence>
<keyword evidence="11" id="KW-0464">Manganese</keyword>
<keyword evidence="8 12" id="KW-0479">Metal-binding</keyword>
<comment type="catalytic activity">
    <reaction evidence="1 12 13">
        <text>Endonucleolytic cleavage to 5'-phosphomonoester.</text>
        <dbReference type="EC" id="3.1.26.4"/>
    </reaction>
</comment>
<dbReference type="EC" id="3.1.26.4" evidence="13"/>
<evidence type="ECO:0000259" key="15">
    <source>
        <dbReference type="PROSITE" id="PS51975"/>
    </source>
</evidence>
<gene>
    <name evidence="16" type="ORF">BLIN9172_00472</name>
</gene>
<evidence type="ECO:0000256" key="5">
    <source>
        <dbReference type="ARBA" id="ARBA00007383"/>
    </source>
</evidence>
<dbReference type="InterPro" id="IPR001352">
    <property type="entry name" value="RNase_HII/HIII"/>
</dbReference>
<feature type="binding site" evidence="12">
    <location>
        <position position="140"/>
    </location>
    <ligand>
        <name>a divalent metal cation</name>
        <dbReference type="ChEBI" id="CHEBI:60240"/>
    </ligand>
</feature>
<evidence type="ECO:0000256" key="14">
    <source>
        <dbReference type="SAM" id="MobiDB-lite"/>
    </source>
</evidence>
<accession>A0A2H1HV95</accession>
<evidence type="ECO:0000256" key="9">
    <source>
        <dbReference type="ARBA" id="ARBA00022759"/>
    </source>
</evidence>
<dbReference type="GO" id="GO:0003723">
    <property type="term" value="F:RNA binding"/>
    <property type="evidence" value="ECO:0007669"/>
    <property type="project" value="UniProtKB-UniRule"/>
</dbReference>
<evidence type="ECO:0000256" key="12">
    <source>
        <dbReference type="PROSITE-ProRule" id="PRU01319"/>
    </source>
</evidence>
<dbReference type="InterPro" id="IPR024567">
    <property type="entry name" value="RNase_HII/HIII_dom"/>
</dbReference>
<feature type="binding site" evidence="12">
    <location>
        <position position="28"/>
    </location>
    <ligand>
        <name>a divalent metal cation</name>
        <dbReference type="ChEBI" id="CHEBI:60240"/>
    </ligand>
</feature>
<organism evidence="16 17">
    <name type="scientific">Brevibacterium linens ATCC 9172</name>
    <dbReference type="NCBI Taxonomy" id="1255617"/>
    <lineage>
        <taxon>Bacteria</taxon>
        <taxon>Bacillati</taxon>
        <taxon>Actinomycetota</taxon>
        <taxon>Actinomycetes</taxon>
        <taxon>Micrococcales</taxon>
        <taxon>Brevibacteriaceae</taxon>
        <taxon>Brevibacterium</taxon>
    </lineage>
</organism>
<dbReference type="GO" id="GO:0005737">
    <property type="term" value="C:cytoplasm"/>
    <property type="evidence" value="ECO:0007669"/>
    <property type="project" value="UniProtKB-SubCell"/>
</dbReference>
<dbReference type="AlphaFoldDB" id="A0A2H1HV95"/>
<dbReference type="Pfam" id="PF01351">
    <property type="entry name" value="RNase_HII"/>
    <property type="match status" value="2"/>
</dbReference>
<dbReference type="GO" id="GO:0043137">
    <property type="term" value="P:DNA replication, removal of RNA primer"/>
    <property type="evidence" value="ECO:0007669"/>
    <property type="project" value="TreeGrafter"/>
</dbReference>
<feature type="compositionally biased region" description="Gly residues" evidence="14">
    <location>
        <begin position="135"/>
        <end position="148"/>
    </location>
</feature>
<comment type="cofactor">
    <cofactor evidence="2">
        <name>Mg(2+)</name>
        <dbReference type="ChEBI" id="CHEBI:18420"/>
    </cofactor>
</comment>
<feature type="domain" description="RNase H type-2" evidence="15">
    <location>
        <begin position="21"/>
        <end position="277"/>
    </location>
</feature>
<dbReference type="EMBL" id="FXYY01000002">
    <property type="protein sequence ID" value="SMX66865.1"/>
    <property type="molecule type" value="Genomic_DNA"/>
</dbReference>
<sequence length="278" mass="28995">MAARGLTDLSVERGLLSEGFDFVIGVDEVGRGALAGPVGVGVALFDLRALTAAEVPAGIHDSKQLSAQSRQEATERVRSWATAAAVGSTTPAELDEVGMTMALNLAGRRAMISMLSDWADPRSEGHCSIGSEQNGSGGSDQNGSGGVDVDGRAASVGEFPDRTMVLLDGRHDWLSAPLTLDCLGIFGDCADLELPPVRTVIKGDGSVPAIAAASIVAKVARDETMIALAEAHPHYGWESNVGYGTVKHRQGIAELGPSIHHRRSFRLSADSRAKEGLS</sequence>
<evidence type="ECO:0000256" key="1">
    <source>
        <dbReference type="ARBA" id="ARBA00000077"/>
    </source>
</evidence>
<feature type="binding site" evidence="12">
    <location>
        <position position="27"/>
    </location>
    <ligand>
        <name>a divalent metal cation</name>
        <dbReference type="ChEBI" id="CHEBI:60240"/>
    </ligand>
</feature>
<evidence type="ECO:0000256" key="6">
    <source>
        <dbReference type="ARBA" id="ARBA00022490"/>
    </source>
</evidence>
<dbReference type="Proteomes" id="UP000234641">
    <property type="component" value="Unassembled WGS sequence"/>
</dbReference>
<dbReference type="GO" id="GO:0006298">
    <property type="term" value="P:mismatch repair"/>
    <property type="evidence" value="ECO:0007669"/>
    <property type="project" value="TreeGrafter"/>
</dbReference>
<comment type="cofactor">
    <cofactor evidence="12">
        <name>Mn(2+)</name>
        <dbReference type="ChEBI" id="CHEBI:29035"/>
    </cofactor>
    <cofactor evidence="12">
        <name>Mg(2+)</name>
        <dbReference type="ChEBI" id="CHEBI:18420"/>
    </cofactor>
    <text evidence="12">Manganese or magnesium. Binds 1 divalent metal ion per monomer in the absence of substrate. May bind a second metal ion after substrate binding.</text>
</comment>
<evidence type="ECO:0000313" key="16">
    <source>
        <dbReference type="EMBL" id="SMX66865.1"/>
    </source>
</evidence>
<evidence type="ECO:0000256" key="7">
    <source>
        <dbReference type="ARBA" id="ARBA00022722"/>
    </source>
</evidence>
<dbReference type="GO" id="GO:0032299">
    <property type="term" value="C:ribonuclease H2 complex"/>
    <property type="evidence" value="ECO:0007669"/>
    <property type="project" value="TreeGrafter"/>
</dbReference>
<dbReference type="GO" id="GO:0046872">
    <property type="term" value="F:metal ion binding"/>
    <property type="evidence" value="ECO:0007669"/>
    <property type="project" value="UniProtKB-KW"/>
</dbReference>
<dbReference type="CDD" id="cd07182">
    <property type="entry name" value="RNase_HII_bacteria_HII_like"/>
    <property type="match status" value="1"/>
</dbReference>
<keyword evidence="7 12" id="KW-0540">Nuclease</keyword>
<dbReference type="PANTHER" id="PTHR10954:SF18">
    <property type="entry name" value="RIBONUCLEASE HII"/>
    <property type="match status" value="1"/>
</dbReference>
<dbReference type="PROSITE" id="PS51975">
    <property type="entry name" value="RNASE_H_2"/>
    <property type="match status" value="1"/>
</dbReference>
<dbReference type="PANTHER" id="PTHR10954">
    <property type="entry name" value="RIBONUCLEASE H2 SUBUNIT A"/>
    <property type="match status" value="1"/>
</dbReference>
<evidence type="ECO:0000256" key="11">
    <source>
        <dbReference type="ARBA" id="ARBA00023211"/>
    </source>
</evidence>
<keyword evidence="10 12" id="KW-0378">Hydrolase</keyword>
<keyword evidence="6" id="KW-0963">Cytoplasm</keyword>
<dbReference type="NCBIfam" id="NF000595">
    <property type="entry name" value="PRK00015.1-3"/>
    <property type="match status" value="1"/>
</dbReference>
<evidence type="ECO:0000256" key="4">
    <source>
        <dbReference type="ARBA" id="ARBA00004496"/>
    </source>
</evidence>
<comment type="function">
    <text evidence="3 13">Endonuclease that specifically degrades the RNA of RNA-DNA hybrids.</text>
</comment>
<dbReference type="SUPFAM" id="SSF53098">
    <property type="entry name" value="Ribonuclease H-like"/>
    <property type="match status" value="1"/>
</dbReference>
<dbReference type="Gene3D" id="3.30.420.10">
    <property type="entry name" value="Ribonuclease H-like superfamily/Ribonuclease H"/>
    <property type="match status" value="2"/>
</dbReference>
<comment type="similarity">
    <text evidence="5 13">Belongs to the RNase HII family.</text>
</comment>
<feature type="region of interest" description="Disordered" evidence="14">
    <location>
        <begin position="123"/>
        <end position="154"/>
    </location>
</feature>
<protein>
    <recommendedName>
        <fullName evidence="13">Ribonuclease</fullName>
        <ecNumber evidence="13">3.1.26.4</ecNumber>
    </recommendedName>
</protein>
<dbReference type="GO" id="GO:0004523">
    <property type="term" value="F:RNA-DNA hybrid ribonuclease activity"/>
    <property type="evidence" value="ECO:0007669"/>
    <property type="project" value="UniProtKB-UniRule"/>
</dbReference>
<evidence type="ECO:0000256" key="3">
    <source>
        <dbReference type="ARBA" id="ARBA00004065"/>
    </source>
</evidence>
<keyword evidence="9 12" id="KW-0255">Endonuclease</keyword>
<evidence type="ECO:0000256" key="13">
    <source>
        <dbReference type="RuleBase" id="RU003515"/>
    </source>
</evidence>
<dbReference type="RefSeq" id="WP_101553667.1">
    <property type="nucleotide sequence ID" value="NZ_FXYY01000002.1"/>
</dbReference>
<dbReference type="InterPro" id="IPR012337">
    <property type="entry name" value="RNaseH-like_sf"/>
</dbReference>
<reference evidence="16 17" key="1">
    <citation type="submission" date="2017-03" db="EMBL/GenBank/DDBJ databases">
        <authorList>
            <person name="Afonso C.L."/>
            <person name="Miller P.J."/>
            <person name="Scott M.A."/>
            <person name="Spackman E."/>
            <person name="Goraichik I."/>
            <person name="Dimitrov K.M."/>
            <person name="Suarez D.L."/>
            <person name="Swayne D.E."/>
        </authorList>
    </citation>
    <scope>NUCLEOTIDE SEQUENCE [LARGE SCALE GENOMIC DNA]</scope>
    <source>
        <strain evidence="16 17">ATCC 9172</strain>
    </source>
</reference>
<dbReference type="InterPro" id="IPR036397">
    <property type="entry name" value="RNaseH_sf"/>
</dbReference>
<evidence type="ECO:0000256" key="8">
    <source>
        <dbReference type="ARBA" id="ARBA00022723"/>
    </source>
</evidence>
<evidence type="ECO:0000256" key="2">
    <source>
        <dbReference type="ARBA" id="ARBA00001946"/>
    </source>
</evidence>
<proteinExistence type="inferred from homology"/>
<comment type="subcellular location">
    <subcellularLocation>
        <location evidence="4">Cytoplasm</location>
    </subcellularLocation>
</comment>